<comment type="caution">
    <text evidence="1">The sequence shown here is derived from an EMBL/GenBank/DDBJ whole genome shotgun (WGS) entry which is preliminary data.</text>
</comment>
<dbReference type="Proteomes" id="UP000814033">
    <property type="component" value="Unassembled WGS sequence"/>
</dbReference>
<accession>A0ACB8RVF2</accession>
<reference evidence="1" key="2">
    <citation type="journal article" date="2022" name="New Phytol.">
        <title>Evolutionary transition to the ectomycorrhizal habit in the genomes of a hyperdiverse lineage of mushroom-forming fungi.</title>
        <authorList>
            <person name="Looney B."/>
            <person name="Miyauchi S."/>
            <person name="Morin E."/>
            <person name="Drula E."/>
            <person name="Courty P.E."/>
            <person name="Kohler A."/>
            <person name="Kuo A."/>
            <person name="LaButti K."/>
            <person name="Pangilinan J."/>
            <person name="Lipzen A."/>
            <person name="Riley R."/>
            <person name="Andreopoulos W."/>
            <person name="He G."/>
            <person name="Johnson J."/>
            <person name="Nolan M."/>
            <person name="Tritt A."/>
            <person name="Barry K.W."/>
            <person name="Grigoriev I.V."/>
            <person name="Nagy L.G."/>
            <person name="Hibbett D."/>
            <person name="Henrissat B."/>
            <person name="Matheny P.B."/>
            <person name="Labbe J."/>
            <person name="Martin F.M."/>
        </authorList>
    </citation>
    <scope>NUCLEOTIDE SEQUENCE</scope>
    <source>
        <strain evidence="1">FP105234-sp</strain>
    </source>
</reference>
<name>A0ACB8RVF2_9AGAM</name>
<dbReference type="EMBL" id="MU275892">
    <property type="protein sequence ID" value="KAI0048086.1"/>
    <property type="molecule type" value="Genomic_DNA"/>
</dbReference>
<organism evidence="1 2">
    <name type="scientific">Auriscalpium vulgare</name>
    <dbReference type="NCBI Taxonomy" id="40419"/>
    <lineage>
        <taxon>Eukaryota</taxon>
        <taxon>Fungi</taxon>
        <taxon>Dikarya</taxon>
        <taxon>Basidiomycota</taxon>
        <taxon>Agaricomycotina</taxon>
        <taxon>Agaricomycetes</taxon>
        <taxon>Russulales</taxon>
        <taxon>Auriscalpiaceae</taxon>
        <taxon>Auriscalpium</taxon>
    </lineage>
</organism>
<proteinExistence type="predicted"/>
<sequence length="357" mass="39752">MTPLPLPFDIHARIIQFVYITSQSHEVDYETLSACALVCMDWVDLAQRLLFRHIPYQAVDHRWCLGLRGDFLLRALIMRPHLGAYVLSILIILDNFSYPMPDNPTWFAILRCCPHIAQLRLDGAYTSALQKLLALSMHPTVLSVTLPTMKVVTLWPSVRHLVLETGSGGSPPSIALDFPLPAQLRSIAYVDAVHFRSANLPEPATAAHYSAEELDVGRLCLPEHRTGGICSIGDSLRILACTVAPSNEDFHRLTRLELLVLGVPPSYPVVLPRTLRHFGHHAKLAETVAVAQRLARLVSALADESALPELRTVSVAVSSKEEVVQAFERLHKLRGAEVLVYADPDSYPRARYVEWIS</sequence>
<evidence type="ECO:0000313" key="2">
    <source>
        <dbReference type="Proteomes" id="UP000814033"/>
    </source>
</evidence>
<keyword evidence="2" id="KW-1185">Reference proteome</keyword>
<evidence type="ECO:0000313" key="1">
    <source>
        <dbReference type="EMBL" id="KAI0048086.1"/>
    </source>
</evidence>
<protein>
    <submittedName>
        <fullName evidence="1">Uncharacterized protein</fullName>
    </submittedName>
</protein>
<gene>
    <name evidence="1" type="ORF">FA95DRAFT_1605519</name>
</gene>
<reference evidence="1" key="1">
    <citation type="submission" date="2021-02" db="EMBL/GenBank/DDBJ databases">
        <authorList>
            <consortium name="DOE Joint Genome Institute"/>
            <person name="Ahrendt S."/>
            <person name="Looney B.P."/>
            <person name="Miyauchi S."/>
            <person name="Morin E."/>
            <person name="Drula E."/>
            <person name="Courty P.E."/>
            <person name="Chicoki N."/>
            <person name="Fauchery L."/>
            <person name="Kohler A."/>
            <person name="Kuo A."/>
            <person name="Labutti K."/>
            <person name="Pangilinan J."/>
            <person name="Lipzen A."/>
            <person name="Riley R."/>
            <person name="Andreopoulos W."/>
            <person name="He G."/>
            <person name="Johnson J."/>
            <person name="Barry K.W."/>
            <person name="Grigoriev I.V."/>
            <person name="Nagy L."/>
            <person name="Hibbett D."/>
            <person name="Henrissat B."/>
            <person name="Matheny P.B."/>
            <person name="Labbe J."/>
            <person name="Martin F."/>
        </authorList>
    </citation>
    <scope>NUCLEOTIDE SEQUENCE</scope>
    <source>
        <strain evidence="1">FP105234-sp</strain>
    </source>
</reference>